<evidence type="ECO:0000313" key="5">
    <source>
        <dbReference type="Proteomes" id="UP000269721"/>
    </source>
</evidence>
<dbReference type="GO" id="GO:0000492">
    <property type="term" value="P:box C/D snoRNP assembly"/>
    <property type="evidence" value="ECO:0007669"/>
    <property type="project" value="TreeGrafter"/>
</dbReference>
<dbReference type="InterPro" id="IPR012981">
    <property type="entry name" value="PIH1_N"/>
</dbReference>
<dbReference type="InterPro" id="IPR041442">
    <property type="entry name" value="PIH1D1/2/3_CS-like"/>
</dbReference>
<protein>
    <recommendedName>
        <fullName evidence="2">PIH1 domain-containing protein 1</fullName>
    </recommendedName>
</protein>
<reference evidence="5" key="1">
    <citation type="journal article" date="2018" name="Nat. Microbiol.">
        <title>Leveraging single-cell genomics to expand the fungal tree of life.</title>
        <authorList>
            <person name="Ahrendt S.R."/>
            <person name="Quandt C.A."/>
            <person name="Ciobanu D."/>
            <person name="Clum A."/>
            <person name="Salamov A."/>
            <person name="Andreopoulos B."/>
            <person name="Cheng J.F."/>
            <person name="Woyke T."/>
            <person name="Pelin A."/>
            <person name="Henrissat B."/>
            <person name="Reynolds N.K."/>
            <person name="Benny G.L."/>
            <person name="Smith M.E."/>
            <person name="James T.Y."/>
            <person name="Grigoriev I.V."/>
        </authorList>
    </citation>
    <scope>NUCLEOTIDE SEQUENCE [LARGE SCALE GENOMIC DNA]</scope>
</reference>
<dbReference type="EMBL" id="KZ993930">
    <property type="protein sequence ID" value="RKO94328.1"/>
    <property type="molecule type" value="Genomic_DNA"/>
</dbReference>
<feature type="domain" description="CS" evidence="3">
    <location>
        <begin position="205"/>
        <end position="288"/>
    </location>
</feature>
<accession>A0A4P9WR58</accession>
<comment type="similarity">
    <text evidence="1">Belongs to the PIH1 family.</text>
</comment>
<dbReference type="AlphaFoldDB" id="A0A4P9WR58"/>
<organism evidence="4 5">
    <name type="scientific">Blyttiomyces helicus</name>
    <dbReference type="NCBI Taxonomy" id="388810"/>
    <lineage>
        <taxon>Eukaryota</taxon>
        <taxon>Fungi</taxon>
        <taxon>Fungi incertae sedis</taxon>
        <taxon>Chytridiomycota</taxon>
        <taxon>Chytridiomycota incertae sedis</taxon>
        <taxon>Chytridiomycetes</taxon>
        <taxon>Chytridiomycetes incertae sedis</taxon>
        <taxon>Blyttiomyces</taxon>
    </lineage>
</organism>
<evidence type="ECO:0000259" key="3">
    <source>
        <dbReference type="PROSITE" id="PS51203"/>
    </source>
</evidence>
<name>A0A4P9WR58_9FUNG</name>
<dbReference type="GO" id="GO:0005737">
    <property type="term" value="C:cytoplasm"/>
    <property type="evidence" value="ECO:0007669"/>
    <property type="project" value="TreeGrafter"/>
</dbReference>
<evidence type="ECO:0000313" key="4">
    <source>
        <dbReference type="EMBL" id="RKO94328.1"/>
    </source>
</evidence>
<feature type="non-terminal residue" evidence="4">
    <location>
        <position position="288"/>
    </location>
</feature>
<dbReference type="PANTHER" id="PTHR22997">
    <property type="entry name" value="PIH1 DOMAIN-CONTAINING PROTEIN 1"/>
    <property type="match status" value="1"/>
</dbReference>
<proteinExistence type="inferred from homology"/>
<dbReference type="PANTHER" id="PTHR22997:SF0">
    <property type="entry name" value="PIH1 DOMAIN-CONTAINING PROTEIN 1"/>
    <property type="match status" value="1"/>
</dbReference>
<dbReference type="Proteomes" id="UP000269721">
    <property type="component" value="Unassembled WGS sequence"/>
</dbReference>
<dbReference type="SUPFAM" id="SSF49764">
    <property type="entry name" value="HSP20-like chaperones"/>
    <property type="match status" value="1"/>
</dbReference>
<gene>
    <name evidence="4" type="ORF">BDK51DRAFT_12476</name>
</gene>
<evidence type="ECO:0000256" key="1">
    <source>
        <dbReference type="ARBA" id="ARBA00008511"/>
    </source>
</evidence>
<sequence>EDPEMQRLLGEFNRRVAAEQNDPTTAPSEILPEPGYVVKTFTESKVGDWPAGMKVFVNICHSPLIPPPPLVSDEELRRALNAEDNATYKVPLSLSPPRPDRDKSGKTCLVFDACVHTDPVMKAFADGDFRLFLTELALEWVEEKHKLQLSRAITSPKMKSKGALVKHTIRRPLRPYIAEVKPPAAAVPKSAPTTTDPKTVIATLPQEPRYDIIAEPAKGKPEFLVIHIRLPETRTTKSGTLDIEKNRVIFSIPNQYHLDAPLPHPIDTEEAGAQFHRGTRVLTVTAKV</sequence>
<evidence type="ECO:0000256" key="2">
    <source>
        <dbReference type="ARBA" id="ARBA00040540"/>
    </source>
</evidence>
<keyword evidence="5" id="KW-1185">Reference proteome</keyword>
<dbReference type="GO" id="GO:1990904">
    <property type="term" value="C:ribonucleoprotein complex"/>
    <property type="evidence" value="ECO:0007669"/>
    <property type="project" value="TreeGrafter"/>
</dbReference>
<dbReference type="PROSITE" id="PS51203">
    <property type="entry name" value="CS"/>
    <property type="match status" value="1"/>
</dbReference>
<dbReference type="GO" id="GO:0097255">
    <property type="term" value="C:R2TP complex"/>
    <property type="evidence" value="ECO:0007669"/>
    <property type="project" value="TreeGrafter"/>
</dbReference>
<dbReference type="InterPro" id="IPR050734">
    <property type="entry name" value="PIH1/Kintoun_subfamily"/>
</dbReference>
<dbReference type="OrthoDB" id="5135119at2759"/>
<dbReference type="GO" id="GO:0006364">
    <property type="term" value="P:rRNA processing"/>
    <property type="evidence" value="ECO:0007669"/>
    <property type="project" value="TreeGrafter"/>
</dbReference>
<dbReference type="InterPro" id="IPR008978">
    <property type="entry name" value="HSP20-like_chaperone"/>
</dbReference>
<dbReference type="InterPro" id="IPR007052">
    <property type="entry name" value="CS_dom"/>
</dbReference>
<dbReference type="Pfam" id="PF08190">
    <property type="entry name" value="PIH1"/>
    <property type="match status" value="1"/>
</dbReference>
<feature type="non-terminal residue" evidence="4">
    <location>
        <position position="1"/>
    </location>
</feature>
<dbReference type="Pfam" id="PF18201">
    <property type="entry name" value="PIH1_CS"/>
    <property type="match status" value="1"/>
</dbReference>